<comment type="subcellular location">
    <subcellularLocation>
        <location evidence="3">Cytoplasm</location>
    </subcellularLocation>
    <subcellularLocation>
        <location evidence="2">Plastid</location>
        <location evidence="2">Chloroplast</location>
    </subcellularLocation>
</comment>
<evidence type="ECO:0000256" key="2">
    <source>
        <dbReference type="ARBA" id="ARBA00004229"/>
    </source>
</evidence>
<sequence>MALSELERLVTALGEKPYRARQLYRWLYRLPLATQVDQMSDIGKRLREALAQSTRLHALRLGEAREARDGTRKLVYRVEDGDGAVESVLIPAPGRNTLCISSQLGCAMNCQFCFTGKMGLRRNLVAAEILDQVSLTRNLYETPRDAHSHISNVVFMGMGEPFQNLDNVLKVVEILLDPKGMGFSHNKVTVSTSGLVPEIRRYLRESRANLAVSLNATTNQVRNWIMPINRKYPLEELVETLREEYARDTRRGEKVFFEYVLLGDINDSLEDAKRLLKIAACVPCKVNLIPFNSHAGSEFRPSPLERMEAFRRYLHERGVLVTLRRSRGDDQMAACGQLGSPGFESMPPRMRVPEAFQHLVQRRSADTTA</sequence>
<evidence type="ECO:0000256" key="10">
    <source>
        <dbReference type="ARBA" id="ARBA00022694"/>
    </source>
</evidence>
<proteinExistence type="inferred from homology"/>
<dbReference type="InterPro" id="IPR040072">
    <property type="entry name" value="Methyltransferase_A"/>
</dbReference>
<gene>
    <name evidence="15" type="ORF">F1559_004922</name>
</gene>
<comment type="caution">
    <text evidence="15">The sequence shown here is derived from an EMBL/GenBank/DDBJ whole genome shotgun (WGS) entry which is preliminary data.</text>
</comment>
<dbReference type="PANTHER" id="PTHR30544:SF9">
    <property type="entry name" value="RADICAL SAM SUPERFAMILY PROTEIN"/>
    <property type="match status" value="1"/>
</dbReference>
<organism evidence="15 16">
    <name type="scientific">Cyanidiococcus yangmingshanensis</name>
    <dbReference type="NCBI Taxonomy" id="2690220"/>
    <lineage>
        <taxon>Eukaryota</taxon>
        <taxon>Rhodophyta</taxon>
        <taxon>Bangiophyceae</taxon>
        <taxon>Cyanidiales</taxon>
        <taxon>Cyanidiaceae</taxon>
        <taxon>Cyanidiococcus</taxon>
    </lineage>
</organism>
<dbReference type="PANTHER" id="PTHR30544">
    <property type="entry name" value="23S RRNA METHYLTRANSFERASE"/>
    <property type="match status" value="1"/>
</dbReference>
<keyword evidence="11" id="KW-0479">Metal-binding</keyword>
<dbReference type="PIRSF" id="PIRSF006004">
    <property type="entry name" value="CHP00048"/>
    <property type="match status" value="1"/>
</dbReference>
<dbReference type="InterPro" id="IPR048641">
    <property type="entry name" value="RlmN_N"/>
</dbReference>
<dbReference type="Gene3D" id="3.20.20.70">
    <property type="entry name" value="Aldolase class I"/>
    <property type="match status" value="1"/>
</dbReference>
<evidence type="ECO:0000256" key="7">
    <source>
        <dbReference type="ARBA" id="ARBA00022603"/>
    </source>
</evidence>
<evidence type="ECO:0000259" key="14">
    <source>
        <dbReference type="PROSITE" id="PS51918"/>
    </source>
</evidence>
<accession>A0A7J7IQW6</accession>
<keyword evidence="4" id="KW-0004">4Fe-4S</keyword>
<feature type="domain" description="Radical SAM core" evidence="14">
    <location>
        <begin position="92"/>
        <end position="330"/>
    </location>
</feature>
<dbReference type="GO" id="GO:0070475">
    <property type="term" value="P:rRNA base methylation"/>
    <property type="evidence" value="ECO:0007669"/>
    <property type="project" value="InterPro"/>
</dbReference>
<keyword evidence="7" id="KW-0489">Methyltransferase</keyword>
<keyword evidence="5" id="KW-0963">Cytoplasm</keyword>
<dbReference type="OrthoDB" id="538249at2759"/>
<evidence type="ECO:0000256" key="11">
    <source>
        <dbReference type="ARBA" id="ARBA00022723"/>
    </source>
</evidence>
<dbReference type="SFLD" id="SFLDS00029">
    <property type="entry name" value="Radical_SAM"/>
    <property type="match status" value="1"/>
</dbReference>
<dbReference type="SUPFAM" id="SSF102114">
    <property type="entry name" value="Radical SAM enzymes"/>
    <property type="match status" value="1"/>
</dbReference>
<keyword evidence="16" id="KW-1185">Reference proteome</keyword>
<dbReference type="NCBIfam" id="TIGR00048">
    <property type="entry name" value="rRNA_mod_RlmN"/>
    <property type="match status" value="1"/>
</dbReference>
<evidence type="ECO:0000256" key="12">
    <source>
        <dbReference type="ARBA" id="ARBA00023004"/>
    </source>
</evidence>
<evidence type="ECO:0000256" key="8">
    <source>
        <dbReference type="ARBA" id="ARBA00022679"/>
    </source>
</evidence>
<name>A0A7J7IQW6_9RHOD</name>
<keyword evidence="13" id="KW-0411">Iron-sulfur</keyword>
<evidence type="ECO:0000256" key="13">
    <source>
        <dbReference type="ARBA" id="ARBA00023014"/>
    </source>
</evidence>
<dbReference type="SFLD" id="SFLDF00275">
    <property type="entry name" value="adenosine_C2_methyltransferase"/>
    <property type="match status" value="1"/>
</dbReference>
<protein>
    <recommendedName>
        <fullName evidence="14">Radical SAM core domain-containing protein</fullName>
    </recommendedName>
</protein>
<dbReference type="InterPro" id="IPR007197">
    <property type="entry name" value="rSAM"/>
</dbReference>
<dbReference type="Proteomes" id="UP000530660">
    <property type="component" value="Unassembled WGS sequence"/>
</dbReference>
<dbReference type="InterPro" id="IPR013785">
    <property type="entry name" value="Aldolase_TIM"/>
</dbReference>
<dbReference type="GO" id="GO:0051539">
    <property type="term" value="F:4 iron, 4 sulfur cluster binding"/>
    <property type="evidence" value="ECO:0007669"/>
    <property type="project" value="UniProtKB-KW"/>
</dbReference>
<evidence type="ECO:0000313" key="15">
    <source>
        <dbReference type="EMBL" id="KAF6005408.1"/>
    </source>
</evidence>
<evidence type="ECO:0000256" key="4">
    <source>
        <dbReference type="ARBA" id="ARBA00022485"/>
    </source>
</evidence>
<evidence type="ECO:0000256" key="6">
    <source>
        <dbReference type="ARBA" id="ARBA00022552"/>
    </source>
</evidence>
<dbReference type="GO" id="GO:0009507">
    <property type="term" value="C:chloroplast"/>
    <property type="evidence" value="ECO:0007669"/>
    <property type="project" value="UniProtKB-SubCell"/>
</dbReference>
<dbReference type="Gene3D" id="1.10.150.530">
    <property type="match status" value="1"/>
</dbReference>
<dbReference type="FunFam" id="3.20.20.70:FF:000161">
    <property type="entry name" value="Dual-specificity RNA methyltransferase RlmN"/>
    <property type="match status" value="1"/>
</dbReference>
<dbReference type="SFLD" id="SFLDG01062">
    <property type="entry name" value="methyltransferase_(Class_A)"/>
    <property type="match status" value="1"/>
</dbReference>
<dbReference type="Pfam" id="PF04055">
    <property type="entry name" value="Radical_SAM"/>
    <property type="match status" value="1"/>
</dbReference>
<dbReference type="GO" id="GO:0008173">
    <property type="term" value="F:RNA methyltransferase activity"/>
    <property type="evidence" value="ECO:0007669"/>
    <property type="project" value="InterPro"/>
</dbReference>
<keyword evidence="10" id="KW-0819">tRNA processing</keyword>
<dbReference type="Pfam" id="PF21016">
    <property type="entry name" value="RlmN_N"/>
    <property type="match status" value="1"/>
</dbReference>
<keyword evidence="9" id="KW-0949">S-adenosyl-L-methionine</keyword>
<comment type="cofactor">
    <cofactor evidence="1">
        <name>[4Fe-4S] cluster</name>
        <dbReference type="ChEBI" id="CHEBI:49883"/>
    </cofactor>
</comment>
<dbReference type="CDD" id="cd01335">
    <property type="entry name" value="Radical_SAM"/>
    <property type="match status" value="1"/>
</dbReference>
<evidence type="ECO:0000256" key="1">
    <source>
        <dbReference type="ARBA" id="ARBA00001966"/>
    </source>
</evidence>
<dbReference type="InterPro" id="IPR004383">
    <property type="entry name" value="rRNA_lsu_MTrfase_RlmN/Cfr"/>
</dbReference>
<dbReference type="HAMAP" id="MF_01849">
    <property type="entry name" value="RNA_methyltr_RlmN"/>
    <property type="match status" value="1"/>
</dbReference>
<dbReference type="AlphaFoldDB" id="A0A7J7IQW6"/>
<dbReference type="InterPro" id="IPR058240">
    <property type="entry name" value="rSAM_sf"/>
</dbReference>
<evidence type="ECO:0000256" key="3">
    <source>
        <dbReference type="ARBA" id="ARBA00004496"/>
    </source>
</evidence>
<dbReference type="InterPro" id="IPR027492">
    <property type="entry name" value="RNA_MTrfase_RlmN"/>
</dbReference>
<dbReference type="PROSITE" id="PS51918">
    <property type="entry name" value="RADICAL_SAM"/>
    <property type="match status" value="1"/>
</dbReference>
<keyword evidence="6" id="KW-0698">rRNA processing</keyword>
<dbReference type="GO" id="GO:0046872">
    <property type="term" value="F:metal ion binding"/>
    <property type="evidence" value="ECO:0007669"/>
    <property type="project" value="UniProtKB-KW"/>
</dbReference>
<evidence type="ECO:0000313" key="16">
    <source>
        <dbReference type="Proteomes" id="UP000530660"/>
    </source>
</evidence>
<reference evidence="15 16" key="1">
    <citation type="journal article" date="2020" name="J. Phycol.">
        <title>Comparative genome analysis reveals Cyanidiococcus gen. nov., a new extremophilic red algal genus sister to Cyanidioschyzon (Cyanidioschyzonaceae, Rhodophyta).</title>
        <authorList>
            <person name="Liu S.-L."/>
            <person name="Chiang Y.-R."/>
            <person name="Yoon H.S."/>
            <person name="Fu H.-Y."/>
        </authorList>
    </citation>
    <scope>NUCLEOTIDE SEQUENCE [LARGE SCALE GENOMIC DNA]</scope>
    <source>
        <strain evidence="15 16">THAL066</strain>
    </source>
</reference>
<keyword evidence="12" id="KW-0408">Iron</keyword>
<evidence type="ECO:0000256" key="9">
    <source>
        <dbReference type="ARBA" id="ARBA00022691"/>
    </source>
</evidence>
<dbReference type="GO" id="GO:0030488">
    <property type="term" value="P:tRNA methylation"/>
    <property type="evidence" value="ECO:0007669"/>
    <property type="project" value="InterPro"/>
</dbReference>
<evidence type="ECO:0000256" key="5">
    <source>
        <dbReference type="ARBA" id="ARBA00022490"/>
    </source>
</evidence>
<keyword evidence="8" id="KW-0808">Transferase</keyword>
<dbReference type="EMBL" id="VWRR01000001">
    <property type="protein sequence ID" value="KAF6005408.1"/>
    <property type="molecule type" value="Genomic_DNA"/>
</dbReference>